<dbReference type="InterPro" id="IPR025870">
    <property type="entry name" value="Glyoxalase-like_dom"/>
</dbReference>
<organism evidence="2 3">
    <name type="scientific">Agrobacterium larrymoorei</name>
    <dbReference type="NCBI Taxonomy" id="160699"/>
    <lineage>
        <taxon>Bacteria</taxon>
        <taxon>Pseudomonadati</taxon>
        <taxon>Pseudomonadota</taxon>
        <taxon>Alphaproteobacteria</taxon>
        <taxon>Hyphomicrobiales</taxon>
        <taxon>Rhizobiaceae</taxon>
        <taxon>Rhizobium/Agrobacterium group</taxon>
        <taxon>Agrobacterium</taxon>
    </lineage>
</organism>
<evidence type="ECO:0000259" key="1">
    <source>
        <dbReference type="Pfam" id="PF13468"/>
    </source>
</evidence>
<evidence type="ECO:0000313" key="3">
    <source>
        <dbReference type="Proteomes" id="UP001255601"/>
    </source>
</evidence>
<dbReference type="Proteomes" id="UP001255601">
    <property type="component" value="Unassembled WGS sequence"/>
</dbReference>
<protein>
    <recommendedName>
        <fullName evidence="1">Glyoxalase-like domain-containing protein</fullName>
    </recommendedName>
</protein>
<dbReference type="EMBL" id="JAVIZC010000003">
    <property type="protein sequence ID" value="MDR6102368.1"/>
    <property type="molecule type" value="Genomic_DNA"/>
</dbReference>
<dbReference type="InterPro" id="IPR029068">
    <property type="entry name" value="Glyas_Bleomycin-R_OHBP_Dase"/>
</dbReference>
<dbReference type="Gene3D" id="3.10.180.10">
    <property type="entry name" value="2,3-Dihydroxybiphenyl 1,2-Dioxygenase, domain 1"/>
    <property type="match status" value="1"/>
</dbReference>
<reference evidence="2" key="1">
    <citation type="submission" date="2023-08" db="EMBL/GenBank/DDBJ databases">
        <title>Functional and genomic diversity of the sorghum phyllosphere microbiome.</title>
        <authorList>
            <person name="Shade A."/>
        </authorList>
    </citation>
    <scope>NUCLEOTIDE SEQUENCE</scope>
    <source>
        <strain evidence="2">SORGH_AS_0974</strain>
    </source>
</reference>
<name>A0AAJ2ETB5_9HYPH</name>
<accession>A0AAJ2ETB5</accession>
<feature type="domain" description="Glyoxalase-like" evidence="1">
    <location>
        <begin position="4"/>
        <end position="182"/>
    </location>
</feature>
<comment type="caution">
    <text evidence="2">The sequence shown here is derived from an EMBL/GenBank/DDBJ whole genome shotgun (WGS) entry which is preliminary data.</text>
</comment>
<gene>
    <name evidence="2" type="ORF">QE369_002565</name>
</gene>
<dbReference type="AlphaFoldDB" id="A0AAJ2ETB5"/>
<sequence>MLKLDHLAIIAPSLEAGADYVRATLGVDMPQGGKHPQMGTHNRLLRLGADVFLEVIAVDPAAEPPKRRRWFGLDDAAAVQAAWDEGRRLRGWVARTSDFAGVLAHHGDLLGRQETVSRGDREWLFAVADDGSLPCGGVAPSVMDWGVRGNPAPSMPDLGFQLKNFHIQHPDAAMVGKLYADLEIIDSPSVIEGEHFRYYA</sequence>
<dbReference type="Pfam" id="PF13468">
    <property type="entry name" value="Glyoxalase_3"/>
    <property type="match status" value="1"/>
</dbReference>
<evidence type="ECO:0000313" key="2">
    <source>
        <dbReference type="EMBL" id="MDR6102368.1"/>
    </source>
</evidence>
<dbReference type="RefSeq" id="WP_309771095.1">
    <property type="nucleotide sequence ID" value="NZ_JAVIZC010000003.1"/>
</dbReference>
<proteinExistence type="predicted"/>